<dbReference type="Proteomes" id="UP000054350">
    <property type="component" value="Unassembled WGS sequence"/>
</dbReference>
<dbReference type="eggNOG" id="ENOG502SW4U">
    <property type="taxonomic scope" value="Eukaryota"/>
</dbReference>
<feature type="compositionally biased region" description="Low complexity" evidence="1">
    <location>
        <begin position="232"/>
        <end position="243"/>
    </location>
</feature>
<keyword evidence="2" id="KW-0812">Transmembrane</keyword>
<evidence type="ECO:0000313" key="3">
    <source>
        <dbReference type="EMBL" id="KNE63907.1"/>
    </source>
</evidence>
<reference evidence="3 4" key="1">
    <citation type="submission" date="2009-11" db="EMBL/GenBank/DDBJ databases">
        <title>Annotation of Allomyces macrogynus ATCC 38327.</title>
        <authorList>
            <consortium name="The Broad Institute Genome Sequencing Platform"/>
            <person name="Russ C."/>
            <person name="Cuomo C."/>
            <person name="Burger G."/>
            <person name="Gray M.W."/>
            <person name="Holland P.W.H."/>
            <person name="King N."/>
            <person name="Lang F.B.F."/>
            <person name="Roger A.J."/>
            <person name="Ruiz-Trillo I."/>
            <person name="Young S.K."/>
            <person name="Zeng Q."/>
            <person name="Gargeya S."/>
            <person name="Fitzgerald M."/>
            <person name="Haas B."/>
            <person name="Abouelleil A."/>
            <person name="Alvarado L."/>
            <person name="Arachchi H.M."/>
            <person name="Berlin A."/>
            <person name="Chapman S.B."/>
            <person name="Gearin G."/>
            <person name="Goldberg J."/>
            <person name="Griggs A."/>
            <person name="Gujja S."/>
            <person name="Hansen M."/>
            <person name="Heiman D."/>
            <person name="Howarth C."/>
            <person name="Larimer J."/>
            <person name="Lui A."/>
            <person name="MacDonald P.J.P."/>
            <person name="McCowen C."/>
            <person name="Montmayeur A."/>
            <person name="Murphy C."/>
            <person name="Neiman D."/>
            <person name="Pearson M."/>
            <person name="Priest M."/>
            <person name="Roberts A."/>
            <person name="Saif S."/>
            <person name="Shea T."/>
            <person name="Sisk P."/>
            <person name="Stolte C."/>
            <person name="Sykes S."/>
            <person name="Wortman J."/>
            <person name="Nusbaum C."/>
            <person name="Birren B."/>
        </authorList>
    </citation>
    <scope>NUCLEOTIDE SEQUENCE [LARGE SCALE GENOMIC DNA]</scope>
    <source>
        <strain evidence="3 4">ATCC 38327</strain>
    </source>
</reference>
<gene>
    <name evidence="3" type="ORF">AMAG_08968</name>
</gene>
<feature type="transmembrane region" description="Helical" evidence="2">
    <location>
        <begin position="56"/>
        <end position="78"/>
    </location>
</feature>
<dbReference type="OrthoDB" id="5386199at2759"/>
<evidence type="ECO:0000256" key="2">
    <source>
        <dbReference type="SAM" id="Phobius"/>
    </source>
</evidence>
<accession>A0A0L0SN38</accession>
<proteinExistence type="predicted"/>
<dbReference type="EMBL" id="GG745343">
    <property type="protein sequence ID" value="KNE63907.1"/>
    <property type="molecule type" value="Genomic_DNA"/>
</dbReference>
<sequence length="251" mass="27255">MFTTRFTTTTIRAATTCPHLLQCSRAARSRSLHTTKVLPPNAEIVYRGHMNNAVKVLKFFSVSSLGLSAVALPVSLMLVDAATVQANAAVALMLSPGVTIGATVFSTLSTLAAYKFFTPYVTRIFLVRDAAPSATTSTPFTATPDTTVAIETLDLLNRPRYTTAALRELQFSPKPTMTWEARGEVPKGEISQFMIMLRKSGMSSEMRDVLSYMSQRFRAMTMSELTQRAMARRSGGAASAARAVPPAKESE</sequence>
<dbReference type="Pfam" id="PF06979">
    <property type="entry name" value="TMEM70"/>
    <property type="match status" value="1"/>
</dbReference>
<feature type="transmembrane region" description="Helical" evidence="2">
    <location>
        <begin position="90"/>
        <end position="114"/>
    </location>
</feature>
<feature type="region of interest" description="Disordered" evidence="1">
    <location>
        <begin position="232"/>
        <end position="251"/>
    </location>
</feature>
<dbReference type="AlphaFoldDB" id="A0A0L0SN38"/>
<keyword evidence="4" id="KW-1185">Reference proteome</keyword>
<reference evidence="4" key="2">
    <citation type="submission" date="2009-11" db="EMBL/GenBank/DDBJ databases">
        <title>The Genome Sequence of Allomyces macrogynus strain ATCC 38327.</title>
        <authorList>
            <consortium name="The Broad Institute Genome Sequencing Platform"/>
            <person name="Russ C."/>
            <person name="Cuomo C."/>
            <person name="Shea T."/>
            <person name="Young S.K."/>
            <person name="Zeng Q."/>
            <person name="Koehrsen M."/>
            <person name="Haas B."/>
            <person name="Borodovsky M."/>
            <person name="Guigo R."/>
            <person name="Alvarado L."/>
            <person name="Berlin A."/>
            <person name="Borenstein D."/>
            <person name="Chen Z."/>
            <person name="Engels R."/>
            <person name="Freedman E."/>
            <person name="Gellesch M."/>
            <person name="Goldberg J."/>
            <person name="Griggs A."/>
            <person name="Gujja S."/>
            <person name="Heiman D."/>
            <person name="Hepburn T."/>
            <person name="Howarth C."/>
            <person name="Jen D."/>
            <person name="Larson L."/>
            <person name="Lewis B."/>
            <person name="Mehta T."/>
            <person name="Park D."/>
            <person name="Pearson M."/>
            <person name="Roberts A."/>
            <person name="Saif S."/>
            <person name="Shenoy N."/>
            <person name="Sisk P."/>
            <person name="Stolte C."/>
            <person name="Sykes S."/>
            <person name="Walk T."/>
            <person name="White J."/>
            <person name="Yandava C."/>
            <person name="Burger G."/>
            <person name="Gray M.W."/>
            <person name="Holland P.W.H."/>
            <person name="King N."/>
            <person name="Lang F.B.F."/>
            <person name="Roger A.J."/>
            <person name="Ruiz-Trillo I."/>
            <person name="Lander E."/>
            <person name="Nusbaum C."/>
        </authorList>
    </citation>
    <scope>NUCLEOTIDE SEQUENCE [LARGE SCALE GENOMIC DNA]</scope>
    <source>
        <strain evidence="4">ATCC 38327</strain>
    </source>
</reference>
<organism evidence="3 4">
    <name type="scientific">Allomyces macrogynus (strain ATCC 38327)</name>
    <name type="common">Allomyces javanicus var. macrogynus</name>
    <dbReference type="NCBI Taxonomy" id="578462"/>
    <lineage>
        <taxon>Eukaryota</taxon>
        <taxon>Fungi</taxon>
        <taxon>Fungi incertae sedis</taxon>
        <taxon>Blastocladiomycota</taxon>
        <taxon>Blastocladiomycetes</taxon>
        <taxon>Blastocladiales</taxon>
        <taxon>Blastocladiaceae</taxon>
        <taxon>Allomyces</taxon>
    </lineage>
</organism>
<name>A0A0L0SN38_ALLM3</name>
<evidence type="ECO:0000256" key="1">
    <source>
        <dbReference type="SAM" id="MobiDB-lite"/>
    </source>
</evidence>
<evidence type="ECO:0008006" key="5">
    <source>
        <dbReference type="Google" id="ProtNLM"/>
    </source>
</evidence>
<evidence type="ECO:0000313" key="4">
    <source>
        <dbReference type="Proteomes" id="UP000054350"/>
    </source>
</evidence>
<dbReference type="VEuPathDB" id="FungiDB:AMAG_08968"/>
<protein>
    <recommendedName>
        <fullName evidence="5">Transmembrane protein 186</fullName>
    </recommendedName>
</protein>
<dbReference type="InterPro" id="IPR045325">
    <property type="entry name" value="TMEM70/TMEM186/TMEM223"/>
</dbReference>
<keyword evidence="2" id="KW-1133">Transmembrane helix</keyword>
<keyword evidence="2" id="KW-0472">Membrane</keyword>